<dbReference type="FunFam" id="3.80.10.10:FF:001164">
    <property type="entry name" value="GH01279p"/>
    <property type="match status" value="1"/>
</dbReference>
<dbReference type="Pfam" id="PF13855">
    <property type="entry name" value="LRR_8"/>
    <property type="match status" value="2"/>
</dbReference>
<evidence type="ECO:0000256" key="7">
    <source>
        <dbReference type="ARBA" id="ARBA00022989"/>
    </source>
</evidence>
<sequence length="937" mass="107263">MMIKIGFVLVWFLVSNCGSTRDVVCTLKHLAQNGTLMDCSHMHLTSLSDIYISDVTSLDVSYNQLSEWRSSSLSGLSSLRHFNIRHNDLQELDQHAFQGLEELETLDLSYNNLTALASRTFANLPHLQRLWLGHNQVTTLGTDVFENLTHLRHLDLGHNHLQVLYNNTFSSLAHLNWLGLGSNRLQRLEAGAMTGLDRLINLDLSDNKLQLTSSVYPARVFASLGRLQLLHLEYNDDDPNGEYPDNVFSDLVSLTFLSIDTFSEVFFGRNFAALRNIVSLELSHSCKINYIANTSFEGFKNSTLSFIHFGGCSLQIIEKCAFCQLPALDRLWFIDSDFQTPNHILESLYGLQHQTMTEIKLHGIGDYLPFYHVIDSHSTKYLRNICVKNFAMSSCNIQRVAGHALTVQNTPFFRCLEHVDLSMNALLGDASTFFKLLMSNGPLQSLELQDQIRFTITGAQCLVSQDFRCKDYFRNGGYDENTYTMGFPTPMNISYINISSIFPHLNPLPVNWTFTSAKHLKTLGLSYLGFANCRMTFYGLENLETLSLNGNYCYNMTEQMFDFLDSLKKLSLSNVGFNPQFLKTRGWHLFQNVDQLQFLDLSRNKLSFTDPDMLRLQRRLKELDFSDNRLQKVPVNLDNHGELRMLDLSQNSLSTLTSSERSALDNLASRHAFSLKLVGNPLECACFNLDMVQWLWHTPVSLDGEGRQANYTCTTQTGEITSTERVMAQWMSHWRRCVGVQMFGIALSALLVQLLAIVVTFIVVRSWTQLCYAWKAIRRYRLPRRHHFHRDAYVVYSEAQDDVILACVTLRVAVEERYGVRLLLRDREELPGSVKAETVVQHIDDSWKVVLLVTRDFSQDEWACGFTVQQAQRSITDTMPDRVIVVFLEEPRVLPAMPSLQLLLRMVPERNILHVHRDTPPQHQVWKTLADLITIEH</sequence>
<name>A0AAN9BUE6_9CAEN</name>
<dbReference type="AlphaFoldDB" id="A0AAN9BUE6"/>
<dbReference type="SUPFAM" id="SSF52058">
    <property type="entry name" value="L domain-like"/>
    <property type="match status" value="3"/>
</dbReference>
<dbReference type="InterPro" id="IPR003591">
    <property type="entry name" value="Leu-rich_rpt_typical-subtyp"/>
</dbReference>
<comment type="caution">
    <text evidence="14">The sequence shown here is derived from an EMBL/GenBank/DDBJ whole genome shotgun (WGS) entry which is preliminary data.</text>
</comment>
<evidence type="ECO:0000256" key="10">
    <source>
        <dbReference type="ARBA" id="ARBA00023180"/>
    </source>
</evidence>
<evidence type="ECO:0000256" key="9">
    <source>
        <dbReference type="ARBA" id="ARBA00023170"/>
    </source>
</evidence>
<keyword evidence="15" id="KW-1185">Reference proteome</keyword>
<evidence type="ECO:0000256" key="6">
    <source>
        <dbReference type="ARBA" id="ARBA00022737"/>
    </source>
</evidence>
<evidence type="ECO:0000259" key="13">
    <source>
        <dbReference type="PROSITE" id="PS50104"/>
    </source>
</evidence>
<keyword evidence="5 12" id="KW-0732">Signal</keyword>
<dbReference type="InterPro" id="IPR035897">
    <property type="entry name" value="Toll_tir_struct_dom_sf"/>
</dbReference>
<feature type="domain" description="TIR" evidence="13">
    <location>
        <begin position="788"/>
        <end position="933"/>
    </location>
</feature>
<keyword evidence="3" id="KW-0433">Leucine-rich repeat</keyword>
<evidence type="ECO:0000256" key="5">
    <source>
        <dbReference type="ARBA" id="ARBA00022729"/>
    </source>
</evidence>
<dbReference type="Gene3D" id="3.40.50.10140">
    <property type="entry name" value="Toll/interleukin-1 receptor homology (TIR) domain"/>
    <property type="match status" value="1"/>
</dbReference>
<dbReference type="Gene3D" id="3.80.10.10">
    <property type="entry name" value="Ribonuclease Inhibitor"/>
    <property type="match status" value="4"/>
</dbReference>
<keyword evidence="8 11" id="KW-0472">Membrane</keyword>
<dbReference type="SMART" id="SM00369">
    <property type="entry name" value="LRR_TYP"/>
    <property type="match status" value="11"/>
</dbReference>
<dbReference type="InterPro" id="IPR000157">
    <property type="entry name" value="TIR_dom"/>
</dbReference>
<reference evidence="14 15" key="1">
    <citation type="submission" date="2024-02" db="EMBL/GenBank/DDBJ databases">
        <title>Chromosome-scale genome assembly of the rough periwinkle Littorina saxatilis.</title>
        <authorList>
            <person name="De Jode A."/>
            <person name="Faria R."/>
            <person name="Formenti G."/>
            <person name="Sims Y."/>
            <person name="Smith T.P."/>
            <person name="Tracey A."/>
            <person name="Wood J.M.D."/>
            <person name="Zagrodzka Z.B."/>
            <person name="Johannesson K."/>
            <person name="Butlin R.K."/>
            <person name="Leder E.H."/>
        </authorList>
    </citation>
    <scope>NUCLEOTIDE SEQUENCE [LARGE SCALE GENOMIC DNA]</scope>
    <source>
        <strain evidence="14">Snail1</strain>
        <tissue evidence="14">Muscle</tissue>
    </source>
</reference>
<dbReference type="Proteomes" id="UP001374579">
    <property type="component" value="Unassembled WGS sequence"/>
</dbReference>
<evidence type="ECO:0000256" key="12">
    <source>
        <dbReference type="SAM" id="SignalP"/>
    </source>
</evidence>
<feature type="signal peptide" evidence="12">
    <location>
        <begin position="1"/>
        <end position="19"/>
    </location>
</feature>
<dbReference type="PANTHER" id="PTHR24365:SF541">
    <property type="entry name" value="PROTEIN TOLL-RELATED"/>
    <property type="match status" value="1"/>
</dbReference>
<evidence type="ECO:0000256" key="3">
    <source>
        <dbReference type="ARBA" id="ARBA00022614"/>
    </source>
</evidence>
<dbReference type="PROSITE" id="PS50104">
    <property type="entry name" value="TIR"/>
    <property type="match status" value="1"/>
</dbReference>
<dbReference type="PANTHER" id="PTHR24365">
    <property type="entry name" value="TOLL-LIKE RECEPTOR"/>
    <property type="match status" value="1"/>
</dbReference>
<evidence type="ECO:0000313" key="15">
    <source>
        <dbReference type="Proteomes" id="UP001374579"/>
    </source>
</evidence>
<keyword evidence="9" id="KW-0675">Receptor</keyword>
<dbReference type="GO" id="GO:0038023">
    <property type="term" value="F:signaling receptor activity"/>
    <property type="evidence" value="ECO:0007669"/>
    <property type="project" value="TreeGrafter"/>
</dbReference>
<feature type="transmembrane region" description="Helical" evidence="11">
    <location>
        <begin position="742"/>
        <end position="764"/>
    </location>
</feature>
<keyword evidence="6" id="KW-0677">Repeat</keyword>
<dbReference type="InterPro" id="IPR032675">
    <property type="entry name" value="LRR_dom_sf"/>
</dbReference>
<evidence type="ECO:0000256" key="8">
    <source>
        <dbReference type="ARBA" id="ARBA00023136"/>
    </source>
</evidence>
<dbReference type="EMBL" id="JBAMIC010000002">
    <property type="protein sequence ID" value="KAK7111539.1"/>
    <property type="molecule type" value="Genomic_DNA"/>
</dbReference>
<organism evidence="14 15">
    <name type="scientific">Littorina saxatilis</name>
    <dbReference type="NCBI Taxonomy" id="31220"/>
    <lineage>
        <taxon>Eukaryota</taxon>
        <taxon>Metazoa</taxon>
        <taxon>Spiralia</taxon>
        <taxon>Lophotrochozoa</taxon>
        <taxon>Mollusca</taxon>
        <taxon>Gastropoda</taxon>
        <taxon>Caenogastropoda</taxon>
        <taxon>Littorinimorpha</taxon>
        <taxon>Littorinoidea</taxon>
        <taxon>Littorinidae</taxon>
        <taxon>Littorina</taxon>
    </lineage>
</organism>
<dbReference type="Pfam" id="PF23211">
    <property type="entry name" value="LRR_LRWD1"/>
    <property type="match status" value="1"/>
</dbReference>
<dbReference type="GO" id="GO:0007165">
    <property type="term" value="P:signal transduction"/>
    <property type="evidence" value="ECO:0007669"/>
    <property type="project" value="InterPro"/>
</dbReference>
<accession>A0AAN9BUE6</accession>
<keyword evidence="4 11" id="KW-0812">Transmembrane</keyword>
<gene>
    <name evidence="14" type="ORF">V1264_011150</name>
</gene>
<protein>
    <recommendedName>
        <fullName evidence="13">TIR domain-containing protein</fullName>
    </recommendedName>
</protein>
<evidence type="ECO:0000313" key="14">
    <source>
        <dbReference type="EMBL" id="KAK7111539.1"/>
    </source>
</evidence>
<dbReference type="Pfam" id="PF01582">
    <property type="entry name" value="TIR"/>
    <property type="match status" value="1"/>
</dbReference>
<dbReference type="PROSITE" id="PS51450">
    <property type="entry name" value="LRR"/>
    <property type="match status" value="3"/>
</dbReference>
<dbReference type="PRINTS" id="PR00019">
    <property type="entry name" value="LEURICHRPT"/>
</dbReference>
<dbReference type="InterPro" id="IPR001611">
    <property type="entry name" value="Leu-rich_rpt"/>
</dbReference>
<evidence type="ECO:0000256" key="1">
    <source>
        <dbReference type="ARBA" id="ARBA00004167"/>
    </source>
</evidence>
<dbReference type="InterPro" id="IPR056363">
    <property type="entry name" value="LRR_LRWD1_dom"/>
</dbReference>
<keyword evidence="10" id="KW-0325">Glycoprotein</keyword>
<dbReference type="GO" id="GO:0005886">
    <property type="term" value="C:plasma membrane"/>
    <property type="evidence" value="ECO:0007669"/>
    <property type="project" value="TreeGrafter"/>
</dbReference>
<evidence type="ECO:0000256" key="11">
    <source>
        <dbReference type="SAM" id="Phobius"/>
    </source>
</evidence>
<comment type="subcellular location">
    <subcellularLocation>
        <location evidence="1">Membrane</location>
        <topology evidence="1">Single-pass membrane protein</topology>
    </subcellularLocation>
</comment>
<evidence type="ECO:0000256" key="2">
    <source>
        <dbReference type="ARBA" id="ARBA00009634"/>
    </source>
</evidence>
<evidence type="ECO:0000256" key="4">
    <source>
        <dbReference type="ARBA" id="ARBA00022692"/>
    </source>
</evidence>
<dbReference type="SUPFAM" id="SSF52200">
    <property type="entry name" value="Toll/Interleukin receptor TIR domain"/>
    <property type="match status" value="1"/>
</dbReference>
<dbReference type="SMART" id="SM00365">
    <property type="entry name" value="LRR_SD22"/>
    <property type="match status" value="6"/>
</dbReference>
<proteinExistence type="inferred from homology"/>
<keyword evidence="7 11" id="KW-1133">Transmembrane helix</keyword>
<feature type="chain" id="PRO_5042826294" description="TIR domain-containing protein" evidence="12">
    <location>
        <begin position="20"/>
        <end position="937"/>
    </location>
</feature>
<comment type="similarity">
    <text evidence="2">Belongs to the Toll-like receptor family.</text>
</comment>